<sequence>MPLPYAVVSFSNDDSDDEQVTSEVPSCWLTPNNTKCWWPMTKNISAFMVKKVLPDTEDPKWELYDVIFENYFDLMATLINSRDSESLEKARKKAESISSSDEQNIPDRKRIQRKKKSMSQKKIIGNSDSEQEMSCRNMLKKIPDLPHNYVTNNSMQFDIENIPVIYEETDEPKGYPLTQTNMTFDCQAPTSKKSDSISIRTLNCSPVKTFCAFTMTSSTDKPHETLTQNDSLKTTRNVPKVLSQQVLTKAPIETEQRLLVAPSSSLPVYDAITTSLPLYTSNRSDAYTQDRSESLVRIIEDNFNKLFKKVAEIAVEVKSLTASLNKLQTRFHDDTDTPASAELLMITDSLPFPTIDKLKDFEYQLEINATLKSSVGSYFKRIGGSGAKDTTLRILRRVFSNAVAQNCSWLGLRDNFSVQNLAIIKITKDAVMVNYNMTDKEFEETCSEWFRQGKQRFIREEKAKAKARA</sequence>
<name>A0ABM3FH44_NEOLC</name>
<evidence type="ECO:0000313" key="3">
    <source>
        <dbReference type="RefSeq" id="XP_046587333.1"/>
    </source>
</evidence>
<dbReference type="PANTHER" id="PTHR34153">
    <property type="entry name" value="SI:CH211-262H13.3-RELATED-RELATED"/>
    <property type="match status" value="1"/>
</dbReference>
<dbReference type="RefSeq" id="XP_046587333.1">
    <property type="nucleotide sequence ID" value="XM_046731377.1"/>
</dbReference>
<dbReference type="Proteomes" id="UP000829291">
    <property type="component" value="Chromosome 2"/>
</dbReference>
<accession>A0ABM3FH44</accession>
<dbReference type="GeneID" id="124292887"/>
<organism evidence="2 3">
    <name type="scientific">Neodiprion lecontei</name>
    <name type="common">Redheaded pine sawfly</name>
    <dbReference type="NCBI Taxonomy" id="441921"/>
    <lineage>
        <taxon>Eukaryota</taxon>
        <taxon>Metazoa</taxon>
        <taxon>Ecdysozoa</taxon>
        <taxon>Arthropoda</taxon>
        <taxon>Hexapoda</taxon>
        <taxon>Insecta</taxon>
        <taxon>Pterygota</taxon>
        <taxon>Neoptera</taxon>
        <taxon>Endopterygota</taxon>
        <taxon>Hymenoptera</taxon>
        <taxon>Tenthredinoidea</taxon>
        <taxon>Diprionidae</taxon>
        <taxon>Diprioninae</taxon>
        <taxon>Neodiprion</taxon>
    </lineage>
</organism>
<protein>
    <submittedName>
        <fullName evidence="3">Uncharacterized protein LOC124292887 isoform X1</fullName>
    </submittedName>
</protein>
<keyword evidence="2" id="KW-1185">Reference proteome</keyword>
<reference evidence="3" key="1">
    <citation type="submission" date="2025-08" db="UniProtKB">
        <authorList>
            <consortium name="RefSeq"/>
        </authorList>
    </citation>
    <scope>IDENTIFICATION</scope>
    <source>
        <tissue evidence="3">Thorax and Abdomen</tissue>
    </source>
</reference>
<gene>
    <name evidence="3" type="primary">LOC124292887</name>
</gene>
<evidence type="ECO:0000313" key="2">
    <source>
        <dbReference type="Proteomes" id="UP000829291"/>
    </source>
</evidence>
<dbReference type="PANTHER" id="PTHR34153:SF2">
    <property type="entry name" value="SI:CH211-262H13.3-RELATED"/>
    <property type="match status" value="1"/>
</dbReference>
<feature type="region of interest" description="Disordered" evidence="1">
    <location>
        <begin position="90"/>
        <end position="132"/>
    </location>
</feature>
<feature type="compositionally biased region" description="Basic residues" evidence="1">
    <location>
        <begin position="110"/>
        <end position="119"/>
    </location>
</feature>
<evidence type="ECO:0000256" key="1">
    <source>
        <dbReference type="SAM" id="MobiDB-lite"/>
    </source>
</evidence>
<proteinExistence type="predicted"/>